<sequence>MSVSEAVAEILASAGPSEGAGVPRGPLVDALLQLRCVQSKQEADQLLMASGALCQPDDSVDLKVLCSWLWPSWANEKLEEEVRGGFEISGPGCCIERAEERAISLHQLTGVVASSIRRFTVQEGWKDRDGRELTPQTVDLYSLVPHFIKPATASRKCSFVELVATSPQPPDWFVSHWWGEPVLDFVKCLWQHSRDRNHEATATYWVCAYANNQWDLGGDVCEDPAETSFRKAMRLARGLLSVLDAGAICYRRIWCIYEIHVANVEQTETESGSPYLFDVYTVGADAGRSGSGGGGAIGITDGYVAADGTGEKQARKKRHREWKFPFELVQKALDIDIQTALASEERDRLSILNSIAGAADLSGCPPAAHENYDRLNSVLHGRFVAASWVRAAELQLEMSRHSVALAASQLRRLTLHFGGGCLETLQDAAVTLLAESLPTTLESLFLGFAGCRKLTDAAAVSLAASLPGLTKLRDLELRFATGAKITDLGCCALAEGITPRADTLQQLHLDFTGNPSLTDAACASLAESLLQLKALRQVWLSLGGCKQVSKEARAMLEEASSREGLQSWVTIGKAHCDHKGSVDVSLEQAQP</sequence>
<reference evidence="1" key="1">
    <citation type="submission" date="2021-02" db="EMBL/GenBank/DDBJ databases">
        <authorList>
            <person name="Dougan E. K."/>
            <person name="Rhodes N."/>
            <person name="Thang M."/>
            <person name="Chan C."/>
        </authorList>
    </citation>
    <scope>NUCLEOTIDE SEQUENCE</scope>
</reference>
<evidence type="ECO:0000313" key="2">
    <source>
        <dbReference type="Proteomes" id="UP000626109"/>
    </source>
</evidence>
<dbReference type="Gene3D" id="3.80.10.10">
    <property type="entry name" value="Ribonuclease Inhibitor"/>
    <property type="match status" value="1"/>
</dbReference>
<dbReference type="InterPro" id="IPR032675">
    <property type="entry name" value="LRR_dom_sf"/>
</dbReference>
<dbReference type="EMBL" id="CAJNNW010027737">
    <property type="protein sequence ID" value="CAE8692917.1"/>
    <property type="molecule type" value="Genomic_DNA"/>
</dbReference>
<name>A0A813K252_POLGL</name>
<gene>
    <name evidence="1" type="ORF">PGLA2088_LOCUS28107</name>
</gene>
<proteinExistence type="predicted"/>
<dbReference type="GO" id="GO:0005737">
    <property type="term" value="C:cytoplasm"/>
    <property type="evidence" value="ECO:0007669"/>
    <property type="project" value="TreeGrafter"/>
</dbReference>
<dbReference type="Proteomes" id="UP000626109">
    <property type="component" value="Unassembled WGS sequence"/>
</dbReference>
<dbReference type="PANTHER" id="PTHR13382">
    <property type="entry name" value="MITOCHONDRIAL ATP SYNTHASE COUPLING FACTOR B"/>
    <property type="match status" value="1"/>
</dbReference>
<comment type="caution">
    <text evidence="1">The sequence shown here is derived from an EMBL/GenBank/DDBJ whole genome shotgun (WGS) entry which is preliminary data.</text>
</comment>
<protein>
    <submittedName>
        <fullName evidence="1">Uncharacterized protein</fullName>
    </submittedName>
</protein>
<evidence type="ECO:0000313" key="1">
    <source>
        <dbReference type="EMBL" id="CAE8692917.1"/>
    </source>
</evidence>
<dbReference type="AlphaFoldDB" id="A0A813K252"/>
<dbReference type="PANTHER" id="PTHR13382:SF21">
    <property type="entry name" value="OS12G0601000 PROTEIN"/>
    <property type="match status" value="1"/>
</dbReference>
<accession>A0A813K252</accession>
<dbReference type="InterPro" id="IPR050648">
    <property type="entry name" value="F-box_LRR-repeat"/>
</dbReference>
<dbReference type="SUPFAM" id="SSF52047">
    <property type="entry name" value="RNI-like"/>
    <property type="match status" value="1"/>
</dbReference>
<organism evidence="1 2">
    <name type="scientific">Polarella glacialis</name>
    <name type="common">Dinoflagellate</name>
    <dbReference type="NCBI Taxonomy" id="89957"/>
    <lineage>
        <taxon>Eukaryota</taxon>
        <taxon>Sar</taxon>
        <taxon>Alveolata</taxon>
        <taxon>Dinophyceae</taxon>
        <taxon>Suessiales</taxon>
        <taxon>Suessiaceae</taxon>
        <taxon>Polarella</taxon>
    </lineage>
</organism>